<evidence type="ECO:0000313" key="2">
    <source>
        <dbReference type="Proteomes" id="UP001319200"/>
    </source>
</evidence>
<dbReference type="InterPro" id="IPR025368">
    <property type="entry name" value="DUF4272"/>
</dbReference>
<dbReference type="AlphaFoldDB" id="A0AAP2GN18"/>
<accession>A0AAP2GN18</accession>
<keyword evidence="2" id="KW-1185">Reference proteome</keyword>
<proteinExistence type="predicted"/>
<organism evidence="1 2">
    <name type="scientific">Chryseosolibacter histidini</name>
    <dbReference type="NCBI Taxonomy" id="2782349"/>
    <lineage>
        <taxon>Bacteria</taxon>
        <taxon>Pseudomonadati</taxon>
        <taxon>Bacteroidota</taxon>
        <taxon>Cytophagia</taxon>
        <taxon>Cytophagales</taxon>
        <taxon>Chryseotaleaceae</taxon>
        <taxon>Chryseosolibacter</taxon>
    </lineage>
</organism>
<gene>
    <name evidence="1" type="ORF">KK083_04055</name>
</gene>
<evidence type="ECO:0000313" key="1">
    <source>
        <dbReference type="EMBL" id="MBT1696037.1"/>
    </source>
</evidence>
<dbReference type="RefSeq" id="WP_254160950.1">
    <property type="nucleotide sequence ID" value="NZ_JAHESF010000003.1"/>
</dbReference>
<name>A0AAP2GN18_9BACT</name>
<dbReference type="Pfam" id="PF14094">
    <property type="entry name" value="DUF4272"/>
    <property type="match status" value="1"/>
</dbReference>
<reference evidence="1 2" key="1">
    <citation type="submission" date="2021-05" db="EMBL/GenBank/DDBJ databases">
        <title>A Polyphasic approach of four new species of the genus Ohtaekwangia: Ohtaekwangia histidinii sp. nov., Ohtaekwangia cretensis sp. nov., Ohtaekwangia indiensis sp. nov., Ohtaekwangia reichenbachii sp. nov. from diverse environment.</title>
        <authorList>
            <person name="Octaviana S."/>
        </authorList>
    </citation>
    <scope>NUCLEOTIDE SEQUENCE [LARGE SCALE GENOMIC DNA]</scope>
    <source>
        <strain evidence="1 2">PWU4</strain>
    </source>
</reference>
<sequence length="210" mass="24216">MTSADRKRNSEKILLSLGISLADDLPPIEEENAVTLRSAQEIAERIVILTYLNCVASDPSLRQQIMMFLIQERLWDKVTTQEKALFHKSPLTEDDLAVIFWRGESIWLLLWVINKIDHLNLPQQEVNLHDIFPHLPGFFEPTSDFIDSATLRGVSEILDQCDFIFRLNWALREPHLHGSAAMTLNPAIAYERYFAITWVARMRPGWEDAS</sequence>
<dbReference type="Proteomes" id="UP001319200">
    <property type="component" value="Unassembled WGS sequence"/>
</dbReference>
<comment type="caution">
    <text evidence="1">The sequence shown here is derived from an EMBL/GenBank/DDBJ whole genome shotgun (WGS) entry which is preliminary data.</text>
</comment>
<dbReference type="EMBL" id="JAHESF010000003">
    <property type="protein sequence ID" value="MBT1696037.1"/>
    <property type="molecule type" value="Genomic_DNA"/>
</dbReference>
<protein>
    <submittedName>
        <fullName evidence="1">DUF4272 domain-containing protein</fullName>
    </submittedName>
</protein>